<dbReference type="EMBL" id="FNJM01000005">
    <property type="protein sequence ID" value="SDP42814.1"/>
    <property type="molecule type" value="Genomic_DNA"/>
</dbReference>
<name>A0A1H0SM55_9CLOT</name>
<evidence type="ECO:0000313" key="1">
    <source>
        <dbReference type="EMBL" id="MBB6715402.1"/>
    </source>
</evidence>
<reference evidence="1 4" key="2">
    <citation type="submission" date="2020-08" db="EMBL/GenBank/DDBJ databases">
        <title>Clostridia isolated from Swiss meat.</title>
        <authorList>
            <person name="Wambui J."/>
            <person name="Stevens M.J.A."/>
            <person name="Stephan R."/>
        </authorList>
    </citation>
    <scope>NUCLEOTIDE SEQUENCE [LARGE SCALE GENOMIC DNA]</scope>
    <source>
        <strain evidence="1 4">CM001</strain>
    </source>
</reference>
<dbReference type="Proteomes" id="UP000585258">
    <property type="component" value="Unassembled WGS sequence"/>
</dbReference>
<proteinExistence type="predicted"/>
<keyword evidence="3" id="KW-1185">Reference proteome</keyword>
<protein>
    <submittedName>
        <fullName evidence="2">Uncharacterized protein</fullName>
    </submittedName>
</protein>
<evidence type="ECO:0000313" key="3">
    <source>
        <dbReference type="Proteomes" id="UP000198597"/>
    </source>
</evidence>
<accession>A0A1H0SM55</accession>
<dbReference type="STRING" id="94869.SAMN04488529_105117"/>
<dbReference type="GeneID" id="65308794"/>
<dbReference type="RefSeq" id="WP_175490830.1">
    <property type="nucleotide sequence ID" value="NZ_CP071376.1"/>
</dbReference>
<dbReference type="AlphaFoldDB" id="A0A1H0SM55"/>
<dbReference type="Proteomes" id="UP000198597">
    <property type="component" value="Unassembled WGS sequence"/>
</dbReference>
<sequence>MSIETNNNIEEKKVINFEGLNANEIWQGLYNKELNCKKNILEYIEITKVLKSDDVKSSQIQDTYTLIYTSIDKMNTIIKPNTIMHLKNQLKAQLGKHVENRDPKEINHFIEFFKEAYPRNDRRKGYMWVIMDPSKITEDQIWTTLAYINGWCLQDCNRLHRSQTQDIVEMVELLVSKNRLKYTNQVKSLSKLLNILQIKVVPFKDGFKVMKASK</sequence>
<gene>
    <name evidence="1" type="ORF">H7E68_11850</name>
    <name evidence="2" type="ORF">SAMN04488529_105117</name>
</gene>
<evidence type="ECO:0000313" key="2">
    <source>
        <dbReference type="EMBL" id="SDP42814.1"/>
    </source>
</evidence>
<evidence type="ECO:0000313" key="4">
    <source>
        <dbReference type="Proteomes" id="UP000585258"/>
    </source>
</evidence>
<reference evidence="2 3" key="1">
    <citation type="submission" date="2016-10" db="EMBL/GenBank/DDBJ databases">
        <authorList>
            <person name="de Groot N.N."/>
        </authorList>
    </citation>
    <scope>NUCLEOTIDE SEQUENCE [LARGE SCALE GENOMIC DNA]</scope>
    <source>
        <strain evidence="2 3">DSM 12272</strain>
    </source>
</reference>
<organism evidence="2 3">
    <name type="scientific">Clostridium gasigenes</name>
    <dbReference type="NCBI Taxonomy" id="94869"/>
    <lineage>
        <taxon>Bacteria</taxon>
        <taxon>Bacillati</taxon>
        <taxon>Bacillota</taxon>
        <taxon>Clostridia</taxon>
        <taxon>Eubacteriales</taxon>
        <taxon>Clostridiaceae</taxon>
        <taxon>Clostridium</taxon>
    </lineage>
</organism>
<dbReference type="EMBL" id="JACKWY010000006">
    <property type="protein sequence ID" value="MBB6715402.1"/>
    <property type="molecule type" value="Genomic_DNA"/>
</dbReference>